<sequence>MVKYQTESTLCTCHRNCRLSEIEKTFTEFDDKLTAKVDTSISKFKSIFIAEINKIYAEIDGKLTAEAKKIKTCDDDFTREAQKIFSMVNNITTKVNNIEEACRNEFGRINVVIKNFQNEINQHYTVVQRSNFDQQSVSNESEANSTNESETNSRGSSSNSSQSSSSGSSNLSGILDITSDIKICFKQHFDRLMKLVLIIMWSSGEGTAIIWVGARQAFMLYSSLETTCYSVIFYFHFYLAGRPFLIYYITKNIIKNLLPIFKRVCVFYILNINCVRLSMNSASKNKLLFYQFFFLKNRLVLKNGRKPNFRKRGNPDPKTLRNRLLVEIIKEKLSTEGLISIDEKSEVAISFFEGLKFKHDQRVQAEQTLKDAVECLLNYHEKEGSMQNI</sequence>
<dbReference type="Proteomes" id="UP000247702">
    <property type="component" value="Unassembled WGS sequence"/>
</dbReference>
<feature type="compositionally biased region" description="Low complexity" evidence="1">
    <location>
        <begin position="136"/>
        <end position="170"/>
    </location>
</feature>
<evidence type="ECO:0000256" key="2">
    <source>
        <dbReference type="SAM" id="Phobius"/>
    </source>
</evidence>
<reference evidence="3 4" key="1">
    <citation type="submission" date="2017-11" db="EMBL/GenBank/DDBJ databases">
        <title>The genome of Rhizophagus clarus HR1 reveals common genetic basis of auxotrophy among arbuscular mycorrhizal fungi.</title>
        <authorList>
            <person name="Kobayashi Y."/>
        </authorList>
    </citation>
    <scope>NUCLEOTIDE SEQUENCE [LARGE SCALE GENOMIC DNA]</scope>
    <source>
        <strain evidence="3 4">HR1</strain>
    </source>
</reference>
<feature type="transmembrane region" description="Helical" evidence="2">
    <location>
        <begin position="192"/>
        <end position="212"/>
    </location>
</feature>
<dbReference type="EMBL" id="BEXD01000776">
    <property type="protein sequence ID" value="GBB90070.1"/>
    <property type="molecule type" value="Genomic_DNA"/>
</dbReference>
<keyword evidence="2" id="KW-0812">Transmembrane</keyword>
<keyword evidence="2" id="KW-0472">Membrane</keyword>
<proteinExistence type="predicted"/>
<accession>A0A2Z6QIZ2</accession>
<dbReference type="AlphaFoldDB" id="A0A2Z6QIZ2"/>
<keyword evidence="4" id="KW-1185">Reference proteome</keyword>
<comment type="caution">
    <text evidence="3">The sequence shown here is derived from an EMBL/GenBank/DDBJ whole genome shotgun (WGS) entry which is preliminary data.</text>
</comment>
<protein>
    <submittedName>
        <fullName evidence="3">Uncharacterized protein</fullName>
    </submittedName>
</protein>
<feature type="region of interest" description="Disordered" evidence="1">
    <location>
        <begin position="133"/>
        <end position="170"/>
    </location>
</feature>
<organism evidence="3 4">
    <name type="scientific">Rhizophagus clarus</name>
    <dbReference type="NCBI Taxonomy" id="94130"/>
    <lineage>
        <taxon>Eukaryota</taxon>
        <taxon>Fungi</taxon>
        <taxon>Fungi incertae sedis</taxon>
        <taxon>Mucoromycota</taxon>
        <taxon>Glomeromycotina</taxon>
        <taxon>Glomeromycetes</taxon>
        <taxon>Glomerales</taxon>
        <taxon>Glomeraceae</taxon>
        <taxon>Rhizophagus</taxon>
    </lineage>
</organism>
<name>A0A2Z6QIZ2_9GLOM</name>
<evidence type="ECO:0000313" key="4">
    <source>
        <dbReference type="Proteomes" id="UP000247702"/>
    </source>
</evidence>
<evidence type="ECO:0000256" key="1">
    <source>
        <dbReference type="SAM" id="MobiDB-lite"/>
    </source>
</evidence>
<evidence type="ECO:0000313" key="3">
    <source>
        <dbReference type="EMBL" id="GBB90070.1"/>
    </source>
</evidence>
<keyword evidence="2" id="KW-1133">Transmembrane helix</keyword>
<gene>
    <name evidence="3" type="ORF">RclHR1_16970002</name>
</gene>